<feature type="region of interest" description="Disordered" evidence="1">
    <location>
        <begin position="227"/>
        <end position="246"/>
    </location>
</feature>
<reference evidence="2 3" key="1">
    <citation type="journal article" date="2018" name="Mol. Ecol.">
        <title>The obligate alkalophilic soda-lake fungus Sodiomyces alkalinus has shifted to a protein diet.</title>
        <authorList>
            <person name="Grum-Grzhimaylo A.A."/>
            <person name="Falkoski D.L."/>
            <person name="van den Heuvel J."/>
            <person name="Valero-Jimenez C.A."/>
            <person name="Min B."/>
            <person name="Choi I.G."/>
            <person name="Lipzen A."/>
            <person name="Daum C.G."/>
            <person name="Aanen D.K."/>
            <person name="Tsang A."/>
            <person name="Henrissat B."/>
            <person name="Bilanenko E.N."/>
            <person name="de Vries R.P."/>
            <person name="van Kan J.A.L."/>
            <person name="Grigoriev I.V."/>
            <person name="Debets A.J.M."/>
        </authorList>
    </citation>
    <scope>NUCLEOTIDE SEQUENCE [LARGE SCALE GENOMIC DNA]</scope>
    <source>
        <strain evidence="2 3">F11</strain>
    </source>
</reference>
<dbReference type="Proteomes" id="UP000272025">
    <property type="component" value="Unassembled WGS sequence"/>
</dbReference>
<feature type="compositionally biased region" description="Low complexity" evidence="1">
    <location>
        <begin position="280"/>
        <end position="295"/>
    </location>
</feature>
<protein>
    <submittedName>
        <fullName evidence="2">Uncharacterized protein</fullName>
    </submittedName>
</protein>
<proteinExistence type="predicted"/>
<feature type="region of interest" description="Disordered" evidence="1">
    <location>
        <begin position="267"/>
        <end position="307"/>
    </location>
</feature>
<name>A0A3N2Q7X6_SODAK</name>
<evidence type="ECO:0000256" key="1">
    <source>
        <dbReference type="SAM" id="MobiDB-lite"/>
    </source>
</evidence>
<dbReference type="GeneID" id="39577928"/>
<feature type="region of interest" description="Disordered" evidence="1">
    <location>
        <begin position="197"/>
        <end position="222"/>
    </location>
</feature>
<feature type="compositionally biased region" description="Polar residues" evidence="1">
    <location>
        <begin position="267"/>
        <end position="279"/>
    </location>
</feature>
<evidence type="ECO:0000313" key="2">
    <source>
        <dbReference type="EMBL" id="ROT42787.1"/>
    </source>
</evidence>
<dbReference type="AlphaFoldDB" id="A0A3N2Q7X6"/>
<keyword evidence="3" id="KW-1185">Reference proteome</keyword>
<accession>A0A3N2Q7X6</accession>
<feature type="region of interest" description="Disordered" evidence="1">
    <location>
        <begin position="84"/>
        <end position="183"/>
    </location>
</feature>
<evidence type="ECO:0000313" key="3">
    <source>
        <dbReference type="Proteomes" id="UP000272025"/>
    </source>
</evidence>
<gene>
    <name evidence="2" type="ORF">SODALDRAFT_319390</name>
</gene>
<dbReference type="OrthoDB" id="5409998at2759"/>
<feature type="compositionally biased region" description="Polar residues" evidence="1">
    <location>
        <begin position="102"/>
        <end position="122"/>
    </location>
</feature>
<dbReference type="RefSeq" id="XP_028470593.1">
    <property type="nucleotide sequence ID" value="XM_028609450.1"/>
</dbReference>
<sequence length="373" mass="38674">MANSNKPTDPLDQIQFMLNDVIVQIGKALRATNRQGDRRNLAQVQASVKSRVPDTIENFHWALDDLESEIVNAKAALQRDLDRLRAKRMSPRDEHSPAEAGSKSSVTMRTNFSQPTPSLQLKQENRDASGAAQAAPPAPMAPFPDMGVGTTPSPARVTDAGIKQEPAPSAPQAIMGPIGDAGASSAGAKIALAAPEAPMDDLPGMSRTTNGSGGGSGAEFNFTDMTFDLAPSSNEPPNSSTSQNLNMDTPRFGTADDMLSLDQFLAPNTGTASQPATSRNNAGNNATVAAAASAAQKPQELTKSTARAAAAGTGVGVGVGEGDKSNLDSTAMDLDIDVGGGADGSNFDDMFFGNSNVEDEIQFDDAFFGISST</sequence>
<dbReference type="STRING" id="1314773.A0A3N2Q7X6"/>
<dbReference type="EMBL" id="ML119051">
    <property type="protein sequence ID" value="ROT42787.1"/>
    <property type="molecule type" value="Genomic_DNA"/>
</dbReference>
<feature type="compositionally biased region" description="Basic and acidic residues" evidence="1">
    <location>
        <begin position="84"/>
        <end position="97"/>
    </location>
</feature>
<organism evidence="2 3">
    <name type="scientific">Sodiomyces alkalinus (strain CBS 110278 / VKM F-3762 / F11)</name>
    <name type="common">Alkaliphilic filamentous fungus</name>
    <dbReference type="NCBI Taxonomy" id="1314773"/>
    <lineage>
        <taxon>Eukaryota</taxon>
        <taxon>Fungi</taxon>
        <taxon>Dikarya</taxon>
        <taxon>Ascomycota</taxon>
        <taxon>Pezizomycotina</taxon>
        <taxon>Sordariomycetes</taxon>
        <taxon>Hypocreomycetidae</taxon>
        <taxon>Glomerellales</taxon>
        <taxon>Plectosphaerellaceae</taxon>
        <taxon>Sodiomyces</taxon>
    </lineage>
</organism>
<feature type="compositionally biased region" description="Low complexity" evidence="1">
    <location>
        <begin position="231"/>
        <end position="244"/>
    </location>
</feature>